<feature type="transmembrane region" description="Helical" evidence="1">
    <location>
        <begin position="147"/>
        <end position="169"/>
    </location>
</feature>
<dbReference type="InterPro" id="IPR046730">
    <property type="entry name" value="DUF6622"/>
</dbReference>
<keyword evidence="1" id="KW-0472">Membrane</keyword>
<accession>A0A1Q5TZ34</accession>
<sequence>MLNVRKVNDMSILAIIKGTPIWVWILLAFLIKRGINALYDREMRIDRLFFMPVLFLIWAVYSVLNETTFPNSAFLALIVGILVGGVIGWGLWRSQPRLRKGNENGLIIRSGTPLTLSLILTVFIVKFIISAIMSIHSNLLYSYNFNLLFGFICGLSDGVFWGGTLNLFIPYYKNKKE</sequence>
<feature type="transmembrane region" description="Helical" evidence="1">
    <location>
        <begin position="113"/>
        <end position="135"/>
    </location>
</feature>
<reference evidence="2 3" key="1">
    <citation type="submission" date="2016-09" db="EMBL/GenBank/DDBJ databases">
        <title>Xenorhabdus thuongxuanensis sp. nov. and Xenorhabdus eapokensis sp. nov., isolated from Steinernema species.</title>
        <authorList>
            <person name="Kaempfer P."/>
            <person name="Tobias N.J."/>
            <person name="Phan Ke L."/>
            <person name="Bode H.B."/>
            <person name="Glaeser S.P."/>
        </authorList>
    </citation>
    <scope>NUCLEOTIDE SEQUENCE [LARGE SCALE GENOMIC DNA]</scope>
    <source>
        <strain evidence="2 3">30TX1</strain>
    </source>
</reference>
<dbReference type="EMBL" id="MKGR01000017">
    <property type="protein sequence ID" value="OKP05482.1"/>
    <property type="molecule type" value="Genomic_DNA"/>
</dbReference>
<dbReference type="Pfam" id="PF20327">
    <property type="entry name" value="DUF6622"/>
    <property type="match status" value="1"/>
</dbReference>
<feature type="transmembrane region" description="Helical" evidence="1">
    <location>
        <begin position="73"/>
        <end position="92"/>
    </location>
</feature>
<keyword evidence="1" id="KW-0812">Transmembrane</keyword>
<keyword evidence="1" id="KW-1133">Transmembrane helix</keyword>
<protein>
    <submittedName>
        <fullName evidence="2">Membrane protein</fullName>
    </submittedName>
</protein>
<keyword evidence="3" id="KW-1185">Reference proteome</keyword>
<feature type="transmembrane region" description="Helical" evidence="1">
    <location>
        <begin position="12"/>
        <end position="31"/>
    </location>
</feature>
<dbReference type="AlphaFoldDB" id="A0A1Q5TZ34"/>
<evidence type="ECO:0000313" key="2">
    <source>
        <dbReference type="EMBL" id="OKP05482.1"/>
    </source>
</evidence>
<proteinExistence type="predicted"/>
<name>A0A1Q5TZ34_9GAMM</name>
<evidence type="ECO:0000313" key="3">
    <source>
        <dbReference type="Proteomes" id="UP000186277"/>
    </source>
</evidence>
<organism evidence="2 3">
    <name type="scientific">Xenorhabdus thuongxuanensis</name>
    <dbReference type="NCBI Taxonomy" id="1873484"/>
    <lineage>
        <taxon>Bacteria</taxon>
        <taxon>Pseudomonadati</taxon>
        <taxon>Pseudomonadota</taxon>
        <taxon>Gammaproteobacteria</taxon>
        <taxon>Enterobacterales</taxon>
        <taxon>Morganellaceae</taxon>
        <taxon>Xenorhabdus</taxon>
    </lineage>
</organism>
<evidence type="ECO:0000256" key="1">
    <source>
        <dbReference type="SAM" id="Phobius"/>
    </source>
</evidence>
<feature type="transmembrane region" description="Helical" evidence="1">
    <location>
        <begin position="43"/>
        <end position="61"/>
    </location>
</feature>
<dbReference type="Proteomes" id="UP000186277">
    <property type="component" value="Unassembled WGS sequence"/>
</dbReference>
<comment type="caution">
    <text evidence="2">The sequence shown here is derived from an EMBL/GenBank/DDBJ whole genome shotgun (WGS) entry which is preliminary data.</text>
</comment>
<gene>
    <name evidence="2" type="ORF">Xentx_02398</name>
</gene>